<keyword evidence="7" id="KW-0456">Lyase</keyword>
<dbReference type="STRING" id="88036.D8SSH4"/>
<evidence type="ECO:0000313" key="10">
    <source>
        <dbReference type="EMBL" id="EFJ12571.1"/>
    </source>
</evidence>
<reference evidence="10 11" key="1">
    <citation type="journal article" date="2011" name="Science">
        <title>The Selaginella genome identifies genetic changes associated with the evolution of vascular plants.</title>
        <authorList>
            <person name="Banks J.A."/>
            <person name="Nishiyama T."/>
            <person name="Hasebe M."/>
            <person name="Bowman J.L."/>
            <person name="Gribskov M."/>
            <person name="dePamphilis C."/>
            <person name="Albert V.A."/>
            <person name="Aono N."/>
            <person name="Aoyama T."/>
            <person name="Ambrose B.A."/>
            <person name="Ashton N.W."/>
            <person name="Axtell M.J."/>
            <person name="Barker E."/>
            <person name="Barker M.S."/>
            <person name="Bennetzen J.L."/>
            <person name="Bonawitz N.D."/>
            <person name="Chapple C."/>
            <person name="Cheng C."/>
            <person name="Correa L.G."/>
            <person name="Dacre M."/>
            <person name="DeBarry J."/>
            <person name="Dreyer I."/>
            <person name="Elias M."/>
            <person name="Engstrom E.M."/>
            <person name="Estelle M."/>
            <person name="Feng L."/>
            <person name="Finet C."/>
            <person name="Floyd S.K."/>
            <person name="Frommer W.B."/>
            <person name="Fujita T."/>
            <person name="Gramzow L."/>
            <person name="Gutensohn M."/>
            <person name="Harholt J."/>
            <person name="Hattori M."/>
            <person name="Heyl A."/>
            <person name="Hirai T."/>
            <person name="Hiwatashi Y."/>
            <person name="Ishikawa M."/>
            <person name="Iwata M."/>
            <person name="Karol K.G."/>
            <person name="Koehler B."/>
            <person name="Kolukisaoglu U."/>
            <person name="Kubo M."/>
            <person name="Kurata T."/>
            <person name="Lalonde S."/>
            <person name="Li K."/>
            <person name="Li Y."/>
            <person name="Litt A."/>
            <person name="Lyons E."/>
            <person name="Manning G."/>
            <person name="Maruyama T."/>
            <person name="Michael T.P."/>
            <person name="Mikami K."/>
            <person name="Miyazaki S."/>
            <person name="Morinaga S."/>
            <person name="Murata T."/>
            <person name="Mueller-Roeber B."/>
            <person name="Nelson D.R."/>
            <person name="Obara M."/>
            <person name="Oguri Y."/>
            <person name="Olmstead R.G."/>
            <person name="Onodera N."/>
            <person name="Petersen B.L."/>
            <person name="Pils B."/>
            <person name="Prigge M."/>
            <person name="Rensing S.A."/>
            <person name="Riano-Pachon D.M."/>
            <person name="Roberts A.W."/>
            <person name="Sato Y."/>
            <person name="Scheller H.V."/>
            <person name="Schulz B."/>
            <person name="Schulz C."/>
            <person name="Shakirov E.V."/>
            <person name="Shibagaki N."/>
            <person name="Shinohara N."/>
            <person name="Shippen D.E."/>
            <person name="Soerensen I."/>
            <person name="Sotooka R."/>
            <person name="Sugimoto N."/>
            <person name="Sugita M."/>
            <person name="Sumikawa N."/>
            <person name="Tanurdzic M."/>
            <person name="Theissen G."/>
            <person name="Ulvskov P."/>
            <person name="Wakazuki S."/>
            <person name="Weng J.K."/>
            <person name="Willats W.W."/>
            <person name="Wipf D."/>
            <person name="Wolf P.G."/>
            <person name="Yang L."/>
            <person name="Zimmer A.D."/>
            <person name="Zhu Q."/>
            <person name="Mitros T."/>
            <person name="Hellsten U."/>
            <person name="Loque D."/>
            <person name="Otillar R."/>
            <person name="Salamov A."/>
            <person name="Schmutz J."/>
            <person name="Shapiro H."/>
            <person name="Lindquist E."/>
            <person name="Lucas S."/>
            <person name="Rokhsar D."/>
            <person name="Grigoriev I.V."/>
        </authorList>
    </citation>
    <scope>NUCLEOTIDE SEQUENCE [LARGE SCALE GENOMIC DNA]</scope>
</reference>
<dbReference type="Pfam" id="PF06045">
    <property type="entry name" value="Rhamnogal_lyase"/>
    <property type="match status" value="1"/>
</dbReference>
<feature type="domain" description="Rhamnogalacturonan lyase" evidence="9">
    <location>
        <begin position="355"/>
        <end position="423"/>
    </location>
</feature>
<dbReference type="Gene3D" id="2.70.98.10">
    <property type="match status" value="1"/>
</dbReference>
<dbReference type="SUPFAM" id="SSF49785">
    <property type="entry name" value="Galactose-binding domain-like"/>
    <property type="match status" value="1"/>
</dbReference>
<proteinExistence type="inferred from homology"/>
<dbReference type="Proteomes" id="UP000001514">
    <property type="component" value="Unassembled WGS sequence"/>
</dbReference>
<dbReference type="InterPro" id="IPR013784">
    <property type="entry name" value="Carb-bd-like_fold"/>
</dbReference>
<organism evidence="11">
    <name type="scientific">Selaginella moellendorffii</name>
    <name type="common">Spikemoss</name>
    <dbReference type="NCBI Taxonomy" id="88036"/>
    <lineage>
        <taxon>Eukaryota</taxon>
        <taxon>Viridiplantae</taxon>
        <taxon>Streptophyta</taxon>
        <taxon>Embryophyta</taxon>
        <taxon>Tracheophyta</taxon>
        <taxon>Lycopodiopsida</taxon>
        <taxon>Selaginellales</taxon>
        <taxon>Selaginellaceae</taxon>
        <taxon>Selaginella</taxon>
    </lineage>
</organism>
<evidence type="ECO:0000256" key="2">
    <source>
        <dbReference type="ARBA" id="ARBA00004613"/>
    </source>
</evidence>
<dbReference type="GO" id="GO:0005975">
    <property type="term" value="P:carbohydrate metabolic process"/>
    <property type="evidence" value="ECO:0007669"/>
    <property type="project" value="InterPro"/>
</dbReference>
<dbReference type="HOGENOM" id="CLU_015099_1_0_1"/>
<accession>D8SSH4</accession>
<keyword evidence="6" id="KW-0732">Signal</keyword>
<comment type="subcellular location">
    <subcellularLocation>
        <location evidence="2">Secreted</location>
    </subcellularLocation>
</comment>
<feature type="domain" description="Rhamnogalacturonan lyase" evidence="8">
    <location>
        <begin position="439"/>
        <end position="626"/>
    </location>
</feature>
<evidence type="ECO:0000313" key="11">
    <source>
        <dbReference type="Proteomes" id="UP000001514"/>
    </source>
</evidence>
<sequence length="702" mass="79415">MSCNRVPGGGCQGPDVRLIDRGSHVILDNGIVEVTISRPGGIVTGIRFGGIDNLLEIHNKETNRGYWDLNWNEPGGKDTFDVDGDKVELSFLRPYIPGTKMLPLNIDKRFVLLRGNTGFYTYGIYERPAGWPDFNLNQTRVTFKLRKDRFQFMAMADTKQRLMPSPDDRLQQHCTQLAYPEAVLIHTSQNPEFRGEVDDKYQYSCDNRENRVHGWISCNPALGFWIITASDEFRNGGPLKQNLTSHVGPTCLAMFHSAHYAGAALCPEFRNGEAWTKVFGPVFIYLNVAATHAQVNCRYLWEDAKQQMVTEVGSWPVPWPVSPDFPKSMDRGSISGRLLVKDRFASPTPFAGCYAFLGLASPGDKGSWQTESKGYQFWAQADAEGYFHVKHVRAGKYDLYGWVPGVLGDYKKEGSIDVHPGSWLQLGHIVYEPPRDGPTVWEIGIPDRTAAEFHIPDPNPKYINRLFVNHSERYRHYGLWERYSELYPEGDLVFTIGKSDWRSDWFFAHTCRIEKDGSVKPSTWQIRFHLPCVQGGVYKLRLAFAASNNAAIQVRVNDPNTRTTVFDTMQFGKDNAIARHGIHGLYHLWNVDARSELFRAGENILYLTQRKPTSPIVGVMYDYIRLEAPVRAFNKKKDDPGGRFGIKVLEVNHHYITPERVPHRSIKKSVCSTDAAAVGWEGSDGPWPVSKDVGGIMQCGWG</sequence>
<dbReference type="Gramene" id="EFJ12571">
    <property type="protein sequence ID" value="EFJ12571"/>
    <property type="gene ID" value="SELMODRAFT_425248"/>
</dbReference>
<dbReference type="eggNOG" id="ENOG502QQM5">
    <property type="taxonomic scope" value="Eukaryota"/>
</dbReference>
<evidence type="ECO:0000256" key="3">
    <source>
        <dbReference type="ARBA" id="ARBA00010418"/>
    </source>
</evidence>
<evidence type="ECO:0000256" key="5">
    <source>
        <dbReference type="ARBA" id="ARBA00022525"/>
    </source>
</evidence>
<protein>
    <recommendedName>
        <fullName evidence="4">rhamnogalacturonan endolyase</fullName>
        <ecNumber evidence="4">4.2.2.23</ecNumber>
    </recommendedName>
</protein>
<dbReference type="InParanoid" id="D8SSH4"/>
<keyword evidence="11" id="KW-1185">Reference proteome</keyword>
<evidence type="ECO:0000256" key="6">
    <source>
        <dbReference type="ARBA" id="ARBA00022729"/>
    </source>
</evidence>
<gene>
    <name evidence="10" type="ORF">SELMODRAFT_425248</name>
</gene>
<dbReference type="CDD" id="cd10316">
    <property type="entry name" value="RGL4_M"/>
    <property type="match status" value="1"/>
</dbReference>
<evidence type="ECO:0000259" key="9">
    <source>
        <dbReference type="Pfam" id="PF14686"/>
    </source>
</evidence>
<evidence type="ECO:0000259" key="8">
    <source>
        <dbReference type="Pfam" id="PF14683"/>
    </source>
</evidence>
<dbReference type="SUPFAM" id="SSF74650">
    <property type="entry name" value="Galactose mutarotase-like"/>
    <property type="match status" value="1"/>
</dbReference>
<dbReference type="GO" id="GO:0005576">
    <property type="term" value="C:extracellular region"/>
    <property type="evidence" value="ECO:0007669"/>
    <property type="project" value="UniProtKB-SubCell"/>
</dbReference>
<dbReference type="OMA" id="INETRMG"/>
<dbReference type="PANTHER" id="PTHR32018">
    <property type="entry name" value="RHAMNOGALACTURONATE LYASE FAMILY PROTEIN"/>
    <property type="match status" value="1"/>
</dbReference>
<dbReference type="KEGG" id="smo:SELMODRAFT_425248"/>
<dbReference type="InterPro" id="IPR010325">
    <property type="entry name" value="Rhamnogal_lyase"/>
</dbReference>
<dbReference type="SUPFAM" id="SSF49452">
    <property type="entry name" value="Starch-binding domain-like"/>
    <property type="match status" value="1"/>
</dbReference>
<dbReference type="GO" id="GO:0030246">
    <property type="term" value="F:carbohydrate binding"/>
    <property type="evidence" value="ECO:0007669"/>
    <property type="project" value="InterPro"/>
</dbReference>
<comment type="catalytic activity">
    <reaction evidence="1">
        <text>Endotype eliminative cleavage of L-alpha-rhamnopyranosyl-(1-&gt;4)-alpha-D-galactopyranosyluronic acid bonds of rhamnogalacturonan I domains in ramified hairy regions of pectin leaving L-rhamnopyranose at the reducing end and 4-deoxy-4,5-unsaturated D-galactopyranosyluronic acid at the non-reducing end.</text>
        <dbReference type="EC" id="4.2.2.23"/>
    </reaction>
</comment>
<dbReference type="EC" id="4.2.2.23" evidence="4"/>
<dbReference type="GO" id="GO:0102210">
    <property type="term" value="F:rhamnogalacturonan endolyase activity"/>
    <property type="evidence" value="ECO:0007669"/>
    <property type="project" value="UniProtKB-EC"/>
</dbReference>
<dbReference type="InterPro" id="IPR008979">
    <property type="entry name" value="Galactose-bd-like_sf"/>
</dbReference>
<dbReference type="PANTHER" id="PTHR32018:SF1">
    <property type="entry name" value="RHAMNOGALACTURONAN ENDOLYASE"/>
    <property type="match status" value="1"/>
</dbReference>
<dbReference type="InterPro" id="IPR051850">
    <property type="entry name" value="Polysacch_Lyase_4"/>
</dbReference>
<dbReference type="CDD" id="cd10317">
    <property type="entry name" value="RGL4_C"/>
    <property type="match status" value="1"/>
</dbReference>
<dbReference type="InterPro" id="IPR011013">
    <property type="entry name" value="Gal_mutarotase_sf_dom"/>
</dbReference>
<dbReference type="CDD" id="cd10320">
    <property type="entry name" value="RGL4_N"/>
    <property type="match status" value="1"/>
</dbReference>
<dbReference type="InterPro" id="IPR014718">
    <property type="entry name" value="GH-type_carb-bd"/>
</dbReference>
<dbReference type="Gene3D" id="2.60.120.260">
    <property type="entry name" value="Galactose-binding domain-like"/>
    <property type="match status" value="1"/>
</dbReference>
<dbReference type="Pfam" id="PF14683">
    <property type="entry name" value="CBM-like"/>
    <property type="match status" value="1"/>
</dbReference>
<evidence type="ECO:0000256" key="7">
    <source>
        <dbReference type="ARBA" id="ARBA00023239"/>
    </source>
</evidence>
<dbReference type="InterPro" id="IPR029411">
    <property type="entry name" value="RG-lyase_III"/>
</dbReference>
<dbReference type="Gene3D" id="2.60.40.1120">
    <property type="entry name" value="Carboxypeptidase-like, regulatory domain"/>
    <property type="match status" value="1"/>
</dbReference>
<keyword evidence="5" id="KW-0964">Secreted</keyword>
<evidence type="ECO:0000256" key="4">
    <source>
        <dbReference type="ARBA" id="ARBA00012437"/>
    </source>
</evidence>
<dbReference type="Pfam" id="PF14686">
    <property type="entry name" value="fn3_3"/>
    <property type="match status" value="1"/>
</dbReference>
<dbReference type="EMBL" id="GL377638">
    <property type="protein sequence ID" value="EFJ12571.1"/>
    <property type="molecule type" value="Genomic_DNA"/>
</dbReference>
<name>D8SSH4_SELML</name>
<dbReference type="InterPro" id="IPR029413">
    <property type="entry name" value="RG-lyase_II"/>
</dbReference>
<evidence type="ECO:0000256" key="1">
    <source>
        <dbReference type="ARBA" id="ARBA00001324"/>
    </source>
</evidence>
<dbReference type="AlphaFoldDB" id="D8SSH4"/>
<comment type="similarity">
    <text evidence="3">Belongs to the polysaccharide lyase 4 family.</text>
</comment>
<dbReference type="FunCoup" id="D8SSH4">
    <property type="interactions" value="158"/>
</dbReference>